<dbReference type="EMBL" id="CM003104">
    <property type="protein sequence ID" value="KUI71463.1"/>
    <property type="molecule type" value="Genomic_DNA"/>
</dbReference>
<dbReference type="PANTHER" id="PTHR13318">
    <property type="entry name" value="PARTNER OF PAIRED, ISOFORM B-RELATED"/>
    <property type="match status" value="1"/>
</dbReference>
<name>A0A194W5W5_CYTMA</name>
<accession>A0A194W5W5</accession>
<feature type="compositionally biased region" description="Polar residues" evidence="1">
    <location>
        <begin position="51"/>
        <end position="60"/>
    </location>
</feature>
<dbReference type="Pfam" id="PF23550">
    <property type="entry name" value="zf_Tbcl_Rhp7"/>
    <property type="match status" value="1"/>
</dbReference>
<feature type="domain" description="DNA repair protein rhp7 treble clef" evidence="2">
    <location>
        <begin position="166"/>
        <end position="204"/>
    </location>
</feature>
<dbReference type="Gene3D" id="3.80.10.10">
    <property type="entry name" value="Ribonuclease Inhibitor"/>
    <property type="match status" value="2"/>
</dbReference>
<feature type="region of interest" description="Disordered" evidence="1">
    <location>
        <begin position="203"/>
        <end position="227"/>
    </location>
</feature>
<dbReference type="Proteomes" id="UP000078559">
    <property type="component" value="Chromosome 7"/>
</dbReference>
<dbReference type="GO" id="GO:0031146">
    <property type="term" value="P:SCF-dependent proteasomal ubiquitin-dependent protein catabolic process"/>
    <property type="evidence" value="ECO:0007669"/>
    <property type="project" value="TreeGrafter"/>
</dbReference>
<feature type="compositionally biased region" description="Acidic residues" evidence="1">
    <location>
        <begin position="73"/>
        <end position="92"/>
    </location>
</feature>
<dbReference type="InterPro" id="IPR032675">
    <property type="entry name" value="LRR_dom_sf"/>
</dbReference>
<gene>
    <name evidence="3" type="ORF">VM1G_07274</name>
</gene>
<protein>
    <submittedName>
        <fullName evidence="3">DNA repair protein rhp7</fullName>
    </submittedName>
</protein>
<dbReference type="SUPFAM" id="SSF52047">
    <property type="entry name" value="RNI-like"/>
    <property type="match status" value="1"/>
</dbReference>
<evidence type="ECO:0000259" key="2">
    <source>
        <dbReference type="Pfam" id="PF23550"/>
    </source>
</evidence>
<dbReference type="GO" id="GO:0019005">
    <property type="term" value="C:SCF ubiquitin ligase complex"/>
    <property type="evidence" value="ECO:0007669"/>
    <property type="project" value="TreeGrafter"/>
</dbReference>
<dbReference type="FunFam" id="3.80.10.10:FF:000601">
    <property type="entry name" value="DNA repair protein Rad7, protein"/>
    <property type="match status" value="1"/>
</dbReference>
<organism evidence="3 4">
    <name type="scientific">Cytospora mali</name>
    <name type="common">Apple Valsa canker fungus</name>
    <name type="synonym">Valsa mali</name>
    <dbReference type="NCBI Taxonomy" id="578113"/>
    <lineage>
        <taxon>Eukaryota</taxon>
        <taxon>Fungi</taxon>
        <taxon>Dikarya</taxon>
        <taxon>Ascomycota</taxon>
        <taxon>Pezizomycotina</taxon>
        <taxon>Sordariomycetes</taxon>
        <taxon>Sordariomycetidae</taxon>
        <taxon>Diaporthales</taxon>
        <taxon>Cytosporaceae</taxon>
        <taxon>Cytospora</taxon>
    </lineage>
</organism>
<feature type="compositionally biased region" description="Basic residues" evidence="1">
    <location>
        <begin position="128"/>
        <end position="143"/>
    </location>
</feature>
<dbReference type="SMR" id="A0A194W5W5"/>
<feature type="region of interest" description="Disordered" evidence="1">
    <location>
        <begin position="1"/>
        <end position="150"/>
    </location>
</feature>
<evidence type="ECO:0000256" key="1">
    <source>
        <dbReference type="SAM" id="MobiDB-lite"/>
    </source>
</evidence>
<dbReference type="AlphaFoldDB" id="A0A194W5W5"/>
<reference evidence="3" key="1">
    <citation type="submission" date="2014-12" db="EMBL/GenBank/DDBJ databases">
        <title>Genome Sequence of Valsa Canker Pathogens Uncovers a Specific Adaption of Colonization on Woody Bark.</title>
        <authorList>
            <person name="Yin Z."/>
            <person name="Liu H."/>
            <person name="Gao X."/>
            <person name="Li Z."/>
            <person name="Song N."/>
            <person name="Ke X."/>
            <person name="Dai Q."/>
            <person name="Wu Y."/>
            <person name="Sun Y."/>
            <person name="Xu J.-R."/>
            <person name="Kang Z.K."/>
            <person name="Wang L."/>
            <person name="Huang L."/>
        </authorList>
    </citation>
    <scope>NUCLEOTIDE SEQUENCE [LARGE SCALE GENOMIC DNA]</scope>
    <source>
        <strain evidence="3">03-8</strain>
    </source>
</reference>
<keyword evidence="4" id="KW-1185">Reference proteome</keyword>
<sequence length="641" mass="71311">MSTPGQNQNGRGTRGGQGRSIRGPQSALTDFLASHNISANQIRLDYEQRRQQAQVNNNSAVAGPSNAASNDADGADGADDADDANDADDAHDDDANHANDGNDNNDVDDKDPEEDKSKKLKLQQQKKAINKIKASKRFQKRKKALQDSDAEEDLIEEFLRIAVPLPGQMANCEICSVRFTVTPYSRSGPNGGLLCNPCGKELEKDEGPAKKKKKTTPGDPVGKRRKTQSNVLDGTYALGAKTLMTLCIETLAKNIELADDLGALPPRTVDKVARMLSKKRLLDPTTLNLFLQPTAHDVSIYDAARLSTDDLIRIFQMVPDVKNLKIRNAIQFKDEVMEYLLSRDKIELQGLYLHGASLLSADMWKKYLTTKGKHLQQLKVYYIDKHFDDDCLATLKTATPSLNRIKVYNNQKVTGDGISELAHLKNLQHLSIHIHNEVHSDIYVEVLRKIGFDLKTLSLQVVPQLDNTVLDAIHTNCRHLSKLRITHSELMTDAGFVRLFTDWGNRGLLFLDLQKCRYVDSQKPLENPNGIGLCSEGFKALMAHSGKSLLKLNVHACRHITSEAFEEVFGPGKIYEELRFLEISFCEQVTDFVVGCIFRSCPNLKELNVFGCMRVRDVKVPRGKILVGVPNALGMVLEGQD</sequence>
<dbReference type="PANTHER" id="PTHR13318:SF95">
    <property type="entry name" value="F-BOX PROTEIN YLR352W"/>
    <property type="match status" value="1"/>
</dbReference>
<feature type="compositionally biased region" description="Acidic residues" evidence="1">
    <location>
        <begin position="103"/>
        <end position="114"/>
    </location>
</feature>
<dbReference type="InterPro" id="IPR056451">
    <property type="entry name" value="Znf_Tbcl_Rhp7"/>
</dbReference>
<evidence type="ECO:0000313" key="3">
    <source>
        <dbReference type="EMBL" id="KUI71463.1"/>
    </source>
</evidence>
<evidence type="ECO:0000313" key="4">
    <source>
        <dbReference type="Proteomes" id="UP000078559"/>
    </source>
</evidence>
<proteinExistence type="predicted"/>
<feature type="compositionally biased region" description="Low complexity" evidence="1">
    <location>
        <begin position="1"/>
        <end position="11"/>
    </location>
</feature>
<dbReference type="OrthoDB" id="1924287at2759"/>